<dbReference type="RefSeq" id="WP_015026227.1">
    <property type="nucleotide sequence ID" value="NC_018742.1"/>
</dbReference>
<protein>
    <submittedName>
        <fullName evidence="1">Uncharacterized protein</fullName>
    </submittedName>
</protein>
<organism evidence="1 2">
    <name type="scientific">Emticicia oligotrophica (strain DSM 17448 / CIP 109782 / MTCC 6937 / GPTSA100-15)</name>
    <dbReference type="NCBI Taxonomy" id="929562"/>
    <lineage>
        <taxon>Bacteria</taxon>
        <taxon>Pseudomonadati</taxon>
        <taxon>Bacteroidota</taxon>
        <taxon>Cytophagia</taxon>
        <taxon>Cytophagales</taxon>
        <taxon>Leadbetterellaceae</taxon>
        <taxon>Emticicia</taxon>
    </lineage>
</organism>
<evidence type="ECO:0000313" key="1">
    <source>
        <dbReference type="EMBL" id="AFK05481.1"/>
    </source>
</evidence>
<keyword evidence="1" id="KW-0614">Plasmid</keyword>
<reference evidence="1 2" key="1">
    <citation type="submission" date="2011-07" db="EMBL/GenBank/DDBJ databases">
        <title>The complete genome of plasmid 1 of Emticicia oligotrophica DSM 17448.</title>
        <authorList>
            <consortium name="US DOE Joint Genome Institute (JGI-PGF)"/>
            <person name="Lucas S."/>
            <person name="Han J."/>
            <person name="Lapidus A."/>
            <person name="Bruce D."/>
            <person name="Goodwin L."/>
            <person name="Pitluck S."/>
            <person name="Peters L."/>
            <person name="Kyrpides N."/>
            <person name="Mavromatis K."/>
            <person name="Ivanova N."/>
            <person name="Ovchinnikova G."/>
            <person name="Teshima H."/>
            <person name="Detter J.C."/>
            <person name="Tapia R."/>
            <person name="Han C."/>
            <person name="Land M."/>
            <person name="Hauser L."/>
            <person name="Markowitz V."/>
            <person name="Cheng J.-F."/>
            <person name="Hugenholtz P."/>
            <person name="Woyke T."/>
            <person name="Wu D."/>
            <person name="Tindall B."/>
            <person name="Pomrenke H."/>
            <person name="Brambilla E."/>
            <person name="Klenk H.-P."/>
            <person name="Eisen J.A."/>
        </authorList>
    </citation>
    <scope>NUCLEOTIDE SEQUENCE [LARGE SCALE GENOMIC DNA]</scope>
    <source>
        <strain evidence="2">DSM 17448 / GPTSA100-15</strain>
        <plasmid evidence="1 2">pEMTOL01</plasmid>
    </source>
</reference>
<dbReference type="Proteomes" id="UP000002875">
    <property type="component" value="Plasmid pEMTOL01"/>
</dbReference>
<gene>
    <name evidence="1" type="ordered locus">Emtol_0209</name>
</gene>
<proteinExistence type="predicted"/>
<accession>A0ABM5N7K9</accession>
<name>A0ABM5N7K9_EMTOG</name>
<keyword evidence="2" id="KW-1185">Reference proteome</keyword>
<geneLocation type="plasmid" evidence="1 2">
    <name>pEMTOL01</name>
</geneLocation>
<sequence>MSNQKIQISIKPDENGFIGRECLVCKRYFKLKQGTGLPTNHCHCPYCDYEGDQDTFWTSDQIEYAKSIATKIAYEQFIEPAFEKLKKSFEQLEESTKNSFIKIEVKTSRDKPFFPIKYYSESELETNIICDSCKLEFAIYGVFSRCPDCEHLNAFSIFKKSIEVCNKQFQLFSVYKNDDEITTTNLKFILGNAISSFDALGKELRKKIKEKFPEKPRNLFQNIDELEKVMLNSFSVDLRNEISDFAFLKQMFQVRHIFEHNMGVIDSDFVKKVPSYENLLNRKYKLTIIEVERFLLIINELGDLIESQIKKIYT</sequence>
<evidence type="ECO:0000313" key="2">
    <source>
        <dbReference type="Proteomes" id="UP000002875"/>
    </source>
</evidence>
<dbReference type="EMBL" id="CP002962">
    <property type="protein sequence ID" value="AFK05481.1"/>
    <property type="molecule type" value="Genomic_DNA"/>
</dbReference>